<dbReference type="InterPro" id="IPR011059">
    <property type="entry name" value="Metal-dep_hydrolase_composite"/>
</dbReference>
<dbReference type="EMBL" id="UGDC01000003">
    <property type="protein sequence ID" value="STJ81801.1"/>
    <property type="molecule type" value="Genomic_DNA"/>
</dbReference>
<dbReference type="AlphaFoldDB" id="A0A376YDS2"/>
<dbReference type="GO" id="GO:0006046">
    <property type="term" value="P:N-acetylglucosamine catabolic process"/>
    <property type="evidence" value="ECO:0007669"/>
    <property type="project" value="TreeGrafter"/>
</dbReference>
<accession>A0A376YDS2</accession>
<sequence>MYALTQGRIFTGHEFLDDHAVVIADGLIKSVCPVAELPPEIEQRSLNGAILSPGFIDVQLNGCGGVQFNDTAEAVSVETLEIMQNANEKSGCTNYLPTLITTSDELMKQGVRVMREYLAKHPNQALGLHLEGPWLNLVKKAPIIRILCVSLMPRWSISCVRTPTSLLK</sequence>
<protein>
    <submittedName>
        <fullName evidence="3">N-acetylglucosamine-6-phosphate deacetylase</fullName>
        <ecNumber evidence="3">3.5.1.25</ecNumber>
    </submittedName>
</protein>
<dbReference type="GO" id="GO:0008448">
    <property type="term" value="F:N-acetylglucosamine-6-phosphate deacetylase activity"/>
    <property type="evidence" value="ECO:0007669"/>
    <property type="project" value="UniProtKB-EC"/>
</dbReference>
<dbReference type="PANTHER" id="PTHR11113:SF14">
    <property type="entry name" value="N-ACETYLGLUCOSAMINE-6-PHOSPHATE DEACETYLASE"/>
    <property type="match status" value="1"/>
</dbReference>
<dbReference type="PANTHER" id="PTHR11113">
    <property type="entry name" value="N-ACETYLGLUCOSAMINE-6-PHOSPHATE DEACETYLASE"/>
    <property type="match status" value="1"/>
</dbReference>
<dbReference type="EC" id="3.5.1.25" evidence="3"/>
<dbReference type="SUPFAM" id="SSF51338">
    <property type="entry name" value="Composite domain of metallo-dependent hydrolases"/>
    <property type="match status" value="1"/>
</dbReference>
<evidence type="ECO:0000256" key="1">
    <source>
        <dbReference type="ARBA" id="ARBA00010716"/>
    </source>
</evidence>
<dbReference type="Gene3D" id="3.20.20.140">
    <property type="entry name" value="Metal-dependent hydrolases"/>
    <property type="match status" value="1"/>
</dbReference>
<comment type="similarity">
    <text evidence="1">Belongs to the metallo-dependent hydrolases superfamily. NagA family.</text>
</comment>
<reference evidence="3 4" key="1">
    <citation type="submission" date="2018-06" db="EMBL/GenBank/DDBJ databases">
        <authorList>
            <consortium name="Pathogen Informatics"/>
            <person name="Doyle S."/>
        </authorList>
    </citation>
    <scope>NUCLEOTIDE SEQUENCE [LARGE SCALE GENOMIC DNA]</scope>
    <source>
        <strain evidence="3 4">NCTC9117</strain>
    </source>
</reference>
<keyword evidence="2 3" id="KW-0378">Hydrolase</keyword>
<name>A0A376YDS2_ECOLX</name>
<proteinExistence type="inferred from homology"/>
<dbReference type="SUPFAM" id="SSF51556">
    <property type="entry name" value="Metallo-dependent hydrolases"/>
    <property type="match status" value="1"/>
</dbReference>
<evidence type="ECO:0000313" key="3">
    <source>
        <dbReference type="EMBL" id="STJ81801.1"/>
    </source>
</evidence>
<evidence type="ECO:0000256" key="2">
    <source>
        <dbReference type="ARBA" id="ARBA00022801"/>
    </source>
</evidence>
<dbReference type="Proteomes" id="UP000254785">
    <property type="component" value="Unassembled WGS sequence"/>
</dbReference>
<dbReference type="InterPro" id="IPR032466">
    <property type="entry name" value="Metal_Hydrolase"/>
</dbReference>
<dbReference type="Pfam" id="PF22643">
    <property type="entry name" value="NagA_N"/>
    <property type="match status" value="1"/>
</dbReference>
<gene>
    <name evidence="3" type="primary">nagA_1</name>
    <name evidence="3" type="ORF">NCTC9117_04379</name>
</gene>
<organism evidence="3 4">
    <name type="scientific">Escherichia coli</name>
    <dbReference type="NCBI Taxonomy" id="562"/>
    <lineage>
        <taxon>Bacteria</taxon>
        <taxon>Pseudomonadati</taxon>
        <taxon>Pseudomonadota</taxon>
        <taxon>Gammaproteobacteria</taxon>
        <taxon>Enterobacterales</taxon>
        <taxon>Enterobacteriaceae</taxon>
        <taxon>Escherichia</taxon>
    </lineage>
</organism>
<evidence type="ECO:0000313" key="4">
    <source>
        <dbReference type="Proteomes" id="UP000254785"/>
    </source>
</evidence>
<dbReference type="Gene3D" id="2.30.40.10">
    <property type="entry name" value="Urease, subunit C, domain 1"/>
    <property type="match status" value="1"/>
</dbReference>